<comment type="subcellular location">
    <subcellularLocation>
        <location evidence="1">Cell membrane</location>
        <topology evidence="1">Multi-pass membrane protein</topology>
    </subcellularLocation>
</comment>
<dbReference type="Pfam" id="PF07681">
    <property type="entry name" value="DoxX"/>
    <property type="match status" value="1"/>
</dbReference>
<dbReference type="Proteomes" id="UP000002011">
    <property type="component" value="Chromosome"/>
</dbReference>
<accession>C6VUG2</accession>
<reference evidence="8 9" key="1">
    <citation type="journal article" date="2009" name="Stand. Genomic Sci.">
        <title>Complete genome sequence of Dyadobacter fermentans type strain (NS114).</title>
        <authorList>
            <person name="Lang E."/>
            <person name="Lapidus A."/>
            <person name="Chertkov O."/>
            <person name="Brettin T."/>
            <person name="Detter J.C."/>
            <person name="Han C."/>
            <person name="Copeland A."/>
            <person name="Glavina Del Rio T."/>
            <person name="Nolan M."/>
            <person name="Chen F."/>
            <person name="Lucas S."/>
            <person name="Tice H."/>
            <person name="Cheng J.F."/>
            <person name="Land M."/>
            <person name="Hauser L."/>
            <person name="Chang Y.J."/>
            <person name="Jeffries C.D."/>
            <person name="Kopitz M."/>
            <person name="Bruce D."/>
            <person name="Goodwin L."/>
            <person name="Pitluck S."/>
            <person name="Ovchinnikova G."/>
            <person name="Pati A."/>
            <person name="Ivanova N."/>
            <person name="Mavrommatis K."/>
            <person name="Chen A."/>
            <person name="Palaniappan K."/>
            <person name="Chain P."/>
            <person name="Bristow J."/>
            <person name="Eisen J.A."/>
            <person name="Markowitz V."/>
            <person name="Hugenholtz P."/>
            <person name="Goker M."/>
            <person name="Rohde M."/>
            <person name="Kyrpides N.C."/>
            <person name="Klenk H.P."/>
        </authorList>
    </citation>
    <scope>NUCLEOTIDE SEQUENCE [LARGE SCALE GENOMIC DNA]</scope>
    <source>
        <strain evidence="9">ATCC 700827 / DSM 18053 / CIP 107007 / KCTC 52180 / NS114</strain>
    </source>
</reference>
<dbReference type="OrthoDB" id="9813193at2"/>
<feature type="transmembrane region" description="Helical" evidence="7">
    <location>
        <begin position="71"/>
        <end position="88"/>
    </location>
</feature>
<keyword evidence="6 7" id="KW-0472">Membrane</keyword>
<sequence length="136" mass="15051">MDALLLFTRVAIATLMISVHAAGKLHLVLAGQADTFPSVFGLPSAFCLYLAFSAELIGSLLILIGLWTRTAVLLPGVIMLVVIFIVLADAPFTEKEELAMHYLLTYAVLFVLGSGRYSIDYWWKARKFENGRIAMR</sequence>
<protein>
    <submittedName>
        <fullName evidence="8">DoxX family protein</fullName>
    </submittedName>
</protein>
<name>C6VUG2_DYAFD</name>
<evidence type="ECO:0000256" key="4">
    <source>
        <dbReference type="ARBA" id="ARBA00022692"/>
    </source>
</evidence>
<feature type="transmembrane region" description="Helical" evidence="7">
    <location>
        <begin position="40"/>
        <end position="64"/>
    </location>
</feature>
<keyword evidence="4 7" id="KW-0812">Transmembrane</keyword>
<evidence type="ECO:0000313" key="9">
    <source>
        <dbReference type="Proteomes" id="UP000002011"/>
    </source>
</evidence>
<dbReference type="EMBL" id="CP001619">
    <property type="protein sequence ID" value="ACT96644.1"/>
    <property type="molecule type" value="Genomic_DNA"/>
</dbReference>
<evidence type="ECO:0000256" key="7">
    <source>
        <dbReference type="SAM" id="Phobius"/>
    </source>
</evidence>
<evidence type="ECO:0000256" key="6">
    <source>
        <dbReference type="ARBA" id="ARBA00023136"/>
    </source>
</evidence>
<dbReference type="PANTHER" id="PTHR33452:SF1">
    <property type="entry name" value="INNER MEMBRANE PROTEIN YPHA-RELATED"/>
    <property type="match status" value="1"/>
</dbReference>
<dbReference type="AlphaFoldDB" id="C6VUG2"/>
<dbReference type="eggNOG" id="COG2259">
    <property type="taxonomic scope" value="Bacteria"/>
</dbReference>
<dbReference type="HOGENOM" id="CLU_058421_6_5_10"/>
<evidence type="ECO:0000256" key="2">
    <source>
        <dbReference type="ARBA" id="ARBA00006679"/>
    </source>
</evidence>
<evidence type="ECO:0000313" key="8">
    <source>
        <dbReference type="EMBL" id="ACT96644.1"/>
    </source>
</evidence>
<keyword evidence="3" id="KW-1003">Cell membrane</keyword>
<dbReference type="STRING" id="471854.Dfer_5453"/>
<dbReference type="PANTHER" id="PTHR33452">
    <property type="entry name" value="OXIDOREDUCTASE CATD-RELATED"/>
    <property type="match status" value="1"/>
</dbReference>
<gene>
    <name evidence="8" type="ordered locus">Dfer_5453</name>
</gene>
<dbReference type="InterPro" id="IPR051907">
    <property type="entry name" value="DoxX-like_oxidoreductase"/>
</dbReference>
<dbReference type="KEGG" id="dfe:Dfer_5453"/>
<feature type="transmembrane region" description="Helical" evidence="7">
    <location>
        <begin position="100"/>
        <end position="119"/>
    </location>
</feature>
<proteinExistence type="inferred from homology"/>
<dbReference type="GO" id="GO:0005886">
    <property type="term" value="C:plasma membrane"/>
    <property type="evidence" value="ECO:0007669"/>
    <property type="project" value="UniProtKB-SubCell"/>
</dbReference>
<evidence type="ECO:0000256" key="1">
    <source>
        <dbReference type="ARBA" id="ARBA00004651"/>
    </source>
</evidence>
<evidence type="ECO:0000256" key="3">
    <source>
        <dbReference type="ARBA" id="ARBA00022475"/>
    </source>
</evidence>
<keyword evidence="9" id="KW-1185">Reference proteome</keyword>
<keyword evidence="5 7" id="KW-1133">Transmembrane helix</keyword>
<dbReference type="RefSeq" id="WP_015814884.1">
    <property type="nucleotide sequence ID" value="NC_013037.1"/>
</dbReference>
<comment type="similarity">
    <text evidence="2">Belongs to the DoxX family.</text>
</comment>
<organism evidence="8 9">
    <name type="scientific">Dyadobacter fermentans (strain ATCC 700827 / DSM 18053 / CIP 107007 / KCTC 52180 / NS114)</name>
    <dbReference type="NCBI Taxonomy" id="471854"/>
    <lineage>
        <taxon>Bacteria</taxon>
        <taxon>Pseudomonadati</taxon>
        <taxon>Bacteroidota</taxon>
        <taxon>Cytophagia</taxon>
        <taxon>Cytophagales</taxon>
        <taxon>Spirosomataceae</taxon>
        <taxon>Dyadobacter</taxon>
    </lineage>
</organism>
<dbReference type="InterPro" id="IPR032808">
    <property type="entry name" value="DoxX"/>
</dbReference>
<evidence type="ECO:0000256" key="5">
    <source>
        <dbReference type="ARBA" id="ARBA00022989"/>
    </source>
</evidence>